<evidence type="ECO:0000256" key="1">
    <source>
        <dbReference type="SAM" id="MobiDB-lite"/>
    </source>
</evidence>
<feature type="compositionally biased region" description="Basic and acidic residues" evidence="1">
    <location>
        <begin position="55"/>
        <end position="68"/>
    </location>
</feature>
<sequence length="196" mass="22022">MVLCLKSRQVSPVSVAFAVSSEGSANLLLHLCIWRDDREERASFTNRPLIKLRLPSEGRRAGGREQSRPQDAAASVRRRSATETEGPALPPPPTWVRRRTLAFENNAVAAFRFKTAPLQWHDGNAAPPTWYPPSPRKSVRVAQAGWFYQLLLPRLQRDAIPGEEGRATVTYRRLTPTRPAARAGPYLLREECIMGR</sequence>
<comment type="caution">
    <text evidence="2">The sequence shown here is derived from an EMBL/GenBank/DDBJ whole genome shotgun (WGS) entry which is preliminary data.</text>
</comment>
<proteinExistence type="predicted"/>
<name>A0A9Q1EH98_SYNKA</name>
<reference evidence="2" key="1">
    <citation type="journal article" date="2023" name="Science">
        <title>Genome structures resolve the early diversification of teleost fishes.</title>
        <authorList>
            <person name="Parey E."/>
            <person name="Louis A."/>
            <person name="Montfort J."/>
            <person name="Bouchez O."/>
            <person name="Roques C."/>
            <person name="Iampietro C."/>
            <person name="Lluch J."/>
            <person name="Castinel A."/>
            <person name="Donnadieu C."/>
            <person name="Desvignes T."/>
            <person name="Floi Bucao C."/>
            <person name="Jouanno E."/>
            <person name="Wen M."/>
            <person name="Mejri S."/>
            <person name="Dirks R."/>
            <person name="Jansen H."/>
            <person name="Henkel C."/>
            <person name="Chen W.J."/>
            <person name="Zahm M."/>
            <person name="Cabau C."/>
            <person name="Klopp C."/>
            <person name="Thompson A.W."/>
            <person name="Robinson-Rechavi M."/>
            <person name="Braasch I."/>
            <person name="Lecointre G."/>
            <person name="Bobe J."/>
            <person name="Postlethwait J.H."/>
            <person name="Berthelot C."/>
            <person name="Roest Crollius H."/>
            <person name="Guiguen Y."/>
        </authorList>
    </citation>
    <scope>NUCLEOTIDE SEQUENCE</scope>
    <source>
        <strain evidence="2">WJC10195</strain>
    </source>
</reference>
<dbReference type="EMBL" id="JAINUF010000017">
    <property type="protein sequence ID" value="KAJ8338801.1"/>
    <property type="molecule type" value="Genomic_DNA"/>
</dbReference>
<keyword evidence="3" id="KW-1185">Reference proteome</keyword>
<organism evidence="2 3">
    <name type="scientific">Synaphobranchus kaupii</name>
    <name type="common">Kaup's arrowtooth eel</name>
    <dbReference type="NCBI Taxonomy" id="118154"/>
    <lineage>
        <taxon>Eukaryota</taxon>
        <taxon>Metazoa</taxon>
        <taxon>Chordata</taxon>
        <taxon>Craniata</taxon>
        <taxon>Vertebrata</taxon>
        <taxon>Euteleostomi</taxon>
        <taxon>Actinopterygii</taxon>
        <taxon>Neopterygii</taxon>
        <taxon>Teleostei</taxon>
        <taxon>Anguilliformes</taxon>
        <taxon>Synaphobranchidae</taxon>
        <taxon>Synaphobranchus</taxon>
    </lineage>
</organism>
<evidence type="ECO:0000313" key="2">
    <source>
        <dbReference type="EMBL" id="KAJ8338801.1"/>
    </source>
</evidence>
<dbReference type="AlphaFoldDB" id="A0A9Q1EH98"/>
<evidence type="ECO:0000313" key="3">
    <source>
        <dbReference type="Proteomes" id="UP001152622"/>
    </source>
</evidence>
<gene>
    <name evidence="2" type="ORF">SKAU_G00355870</name>
</gene>
<dbReference type="Proteomes" id="UP001152622">
    <property type="component" value="Chromosome 17"/>
</dbReference>
<protein>
    <submittedName>
        <fullName evidence="2">Uncharacterized protein</fullName>
    </submittedName>
</protein>
<accession>A0A9Q1EH98</accession>
<feature type="region of interest" description="Disordered" evidence="1">
    <location>
        <begin position="55"/>
        <end position="95"/>
    </location>
</feature>